<accession>A0A1H6QLZ8</accession>
<dbReference type="GO" id="GO:0016036">
    <property type="term" value="P:cellular response to phosphate starvation"/>
    <property type="evidence" value="ECO:0007669"/>
    <property type="project" value="TreeGrafter"/>
</dbReference>
<dbReference type="FunFam" id="3.30.565.10:FF:000006">
    <property type="entry name" value="Sensor histidine kinase WalK"/>
    <property type="match status" value="1"/>
</dbReference>
<dbReference type="Gene3D" id="3.30.565.10">
    <property type="entry name" value="Histidine kinase-like ATPase, C-terminal domain"/>
    <property type="match status" value="1"/>
</dbReference>
<dbReference type="SUPFAM" id="SSF47384">
    <property type="entry name" value="Homodimeric domain of signal transducing histidine kinase"/>
    <property type="match status" value="1"/>
</dbReference>
<evidence type="ECO:0000256" key="1">
    <source>
        <dbReference type="ARBA" id="ARBA00000085"/>
    </source>
</evidence>
<protein>
    <recommendedName>
        <fullName evidence="3">histidine kinase</fullName>
        <ecNumber evidence="3">2.7.13.3</ecNumber>
    </recommendedName>
</protein>
<comment type="catalytic activity">
    <reaction evidence="1">
        <text>ATP + protein L-histidine = ADP + protein N-phospho-L-histidine.</text>
        <dbReference type="EC" id="2.7.13.3"/>
    </reaction>
</comment>
<reference evidence="14" key="1">
    <citation type="submission" date="2016-10" db="EMBL/GenBank/DDBJ databases">
        <authorList>
            <person name="Varghese N."/>
            <person name="Submissions S."/>
        </authorList>
    </citation>
    <scope>NUCLEOTIDE SEQUENCE [LARGE SCALE GENOMIC DNA]</scope>
    <source>
        <strain evidence="14">DSM 20406</strain>
    </source>
</reference>
<dbReference type="PANTHER" id="PTHR45453">
    <property type="entry name" value="PHOSPHATE REGULON SENSOR PROTEIN PHOR"/>
    <property type="match status" value="1"/>
</dbReference>
<dbReference type="InterPro" id="IPR003660">
    <property type="entry name" value="HAMP_dom"/>
</dbReference>
<comment type="subcellular location">
    <subcellularLocation>
        <location evidence="2">Membrane</location>
    </subcellularLocation>
</comment>
<dbReference type="Pfam" id="PF00512">
    <property type="entry name" value="HisKA"/>
    <property type="match status" value="1"/>
</dbReference>
<dbReference type="GO" id="GO:0005886">
    <property type="term" value="C:plasma membrane"/>
    <property type="evidence" value="ECO:0007669"/>
    <property type="project" value="TreeGrafter"/>
</dbReference>
<dbReference type="EMBL" id="FNYK01000003">
    <property type="protein sequence ID" value="SEI42044.1"/>
    <property type="molecule type" value="Genomic_DNA"/>
</dbReference>
<dbReference type="Pfam" id="PF02518">
    <property type="entry name" value="HATPase_c"/>
    <property type="match status" value="1"/>
</dbReference>
<dbReference type="FunFam" id="1.10.287.130:FF:000001">
    <property type="entry name" value="Two-component sensor histidine kinase"/>
    <property type="match status" value="1"/>
</dbReference>
<dbReference type="InterPro" id="IPR050351">
    <property type="entry name" value="BphY/WalK/GraS-like"/>
</dbReference>
<dbReference type="eggNOG" id="COG5002">
    <property type="taxonomic scope" value="Bacteria"/>
</dbReference>
<dbReference type="RefSeq" id="WP_074731184.1">
    <property type="nucleotide sequence ID" value="NZ_FNYK01000003.1"/>
</dbReference>
<dbReference type="PANTHER" id="PTHR45453:SF1">
    <property type="entry name" value="PHOSPHATE REGULON SENSOR PROTEIN PHOR"/>
    <property type="match status" value="1"/>
</dbReference>
<feature type="transmembrane region" description="Helical" evidence="9">
    <location>
        <begin position="6"/>
        <end position="28"/>
    </location>
</feature>
<evidence type="ECO:0000259" key="11">
    <source>
        <dbReference type="PROSITE" id="PS50112"/>
    </source>
</evidence>
<dbReference type="CDD" id="cd00075">
    <property type="entry name" value="HATPase"/>
    <property type="match status" value="1"/>
</dbReference>
<keyword evidence="9" id="KW-1133">Transmembrane helix</keyword>
<keyword evidence="6 13" id="KW-0418">Kinase</keyword>
<dbReference type="InterPro" id="IPR036097">
    <property type="entry name" value="HisK_dim/P_sf"/>
</dbReference>
<feature type="domain" description="PAS" evidence="11">
    <location>
        <begin position="235"/>
        <end position="271"/>
    </location>
</feature>
<dbReference type="PROSITE" id="PS50885">
    <property type="entry name" value="HAMP"/>
    <property type="match status" value="1"/>
</dbReference>
<keyword evidence="14" id="KW-1185">Reference proteome</keyword>
<gene>
    <name evidence="13" type="ORF">SAMN04487834_100353</name>
</gene>
<dbReference type="InterPro" id="IPR003594">
    <property type="entry name" value="HATPase_dom"/>
</dbReference>
<dbReference type="Gene3D" id="1.10.287.130">
    <property type="match status" value="1"/>
</dbReference>
<dbReference type="GO" id="GO:0000155">
    <property type="term" value="F:phosphorelay sensor kinase activity"/>
    <property type="evidence" value="ECO:0007669"/>
    <property type="project" value="InterPro"/>
</dbReference>
<evidence type="ECO:0000256" key="8">
    <source>
        <dbReference type="ARBA" id="ARBA00023136"/>
    </source>
</evidence>
<dbReference type="SMART" id="SM00387">
    <property type="entry name" value="HATPase_c"/>
    <property type="match status" value="1"/>
</dbReference>
<evidence type="ECO:0000256" key="9">
    <source>
        <dbReference type="SAM" id="Phobius"/>
    </source>
</evidence>
<dbReference type="Gene3D" id="6.10.340.10">
    <property type="match status" value="1"/>
</dbReference>
<dbReference type="Gene3D" id="3.30.450.20">
    <property type="entry name" value="PAS domain"/>
    <property type="match status" value="1"/>
</dbReference>
<proteinExistence type="predicted"/>
<dbReference type="Proteomes" id="UP000183028">
    <property type="component" value="Unassembled WGS sequence"/>
</dbReference>
<dbReference type="InterPro" id="IPR003661">
    <property type="entry name" value="HisK_dim/P_dom"/>
</dbReference>
<dbReference type="EC" id="2.7.13.3" evidence="3"/>
<feature type="transmembrane region" description="Helical" evidence="9">
    <location>
        <begin position="151"/>
        <end position="173"/>
    </location>
</feature>
<keyword evidence="9" id="KW-0812">Transmembrane</keyword>
<dbReference type="STRING" id="322505.SAMN04487836_11729"/>
<dbReference type="PROSITE" id="PS50112">
    <property type="entry name" value="PAS"/>
    <property type="match status" value="1"/>
</dbReference>
<dbReference type="SUPFAM" id="SSF55874">
    <property type="entry name" value="ATPase domain of HSP90 chaperone/DNA topoisomerase II/histidine kinase"/>
    <property type="match status" value="1"/>
</dbReference>
<evidence type="ECO:0000313" key="13">
    <source>
        <dbReference type="EMBL" id="SEI42044.1"/>
    </source>
</evidence>
<feature type="domain" description="HAMP" evidence="12">
    <location>
        <begin position="179"/>
        <end position="230"/>
    </location>
</feature>
<keyword evidence="4" id="KW-0597">Phosphoprotein</keyword>
<dbReference type="InterPro" id="IPR005467">
    <property type="entry name" value="His_kinase_dom"/>
</dbReference>
<keyword evidence="7" id="KW-0902">Two-component regulatory system</keyword>
<dbReference type="CDD" id="cd00082">
    <property type="entry name" value="HisKA"/>
    <property type="match status" value="1"/>
</dbReference>
<evidence type="ECO:0000256" key="5">
    <source>
        <dbReference type="ARBA" id="ARBA00022679"/>
    </source>
</evidence>
<evidence type="ECO:0000256" key="7">
    <source>
        <dbReference type="ARBA" id="ARBA00023012"/>
    </source>
</evidence>
<dbReference type="PRINTS" id="PR00344">
    <property type="entry name" value="BCTRLSENSOR"/>
</dbReference>
<evidence type="ECO:0000259" key="12">
    <source>
        <dbReference type="PROSITE" id="PS50885"/>
    </source>
</evidence>
<evidence type="ECO:0000256" key="4">
    <source>
        <dbReference type="ARBA" id="ARBA00022553"/>
    </source>
</evidence>
<dbReference type="AlphaFoldDB" id="A0A1H6QLZ8"/>
<dbReference type="SMART" id="SM00388">
    <property type="entry name" value="HisKA"/>
    <property type="match status" value="1"/>
</dbReference>
<feature type="domain" description="Histidine kinase" evidence="10">
    <location>
        <begin position="344"/>
        <end position="560"/>
    </location>
</feature>
<dbReference type="SMART" id="SM00304">
    <property type="entry name" value="HAMP"/>
    <property type="match status" value="1"/>
</dbReference>
<evidence type="ECO:0000256" key="3">
    <source>
        <dbReference type="ARBA" id="ARBA00012438"/>
    </source>
</evidence>
<name>A0A1H6QLZ8_9FIRM</name>
<keyword evidence="5" id="KW-0808">Transferase</keyword>
<dbReference type="InterPro" id="IPR004358">
    <property type="entry name" value="Sig_transdc_His_kin-like_C"/>
</dbReference>
<dbReference type="PROSITE" id="PS50109">
    <property type="entry name" value="HIS_KIN"/>
    <property type="match status" value="1"/>
</dbReference>
<sequence>MYKSILRYFITVTLISMVITLGLSFALISSSMLSNTEKEMGYSVRLISHSIDYKGNLISQIEELAPFAYSDHTRISIIDKNGTVLADTYKNFIAENHLHREEVQEALHHKDHYGYAIRKSDTTREMMLYVAYFNGNQVIRLSMPYHSVFEYASVIAPAILVSAIISFVISFIMSRKLARHVTKPLDELVDALNNMTDDFRFKLKEYDYEEVETITSTLENLTHRLRKSMRETAFERDKQDEIISQMREGFLLLDEKGCILTINKAAKEILGGFEEKQSFIEHVTHHELLDALKSEEKHLHVEMPIGDYYYRCYISNLPFGKALFFVDITMLHNATKMREDFFSSVSHELKTPITSIRGYTELLSAGVITDEDKQKEVLNKILDQVRNMSNLISDILMLSRLDSRDLLVEEVPLHIKTTVENVLENYDASIMKKNIHVHTDLEDVIYIGNDQQLQTLISNLVSNAIKYNKENGDLMIKLHEANDQMVLVVSDTGIGIPSADQARVFERFYRVDKGRSRALGGTGLGLAIVKHIVSYYDGKIQLQSQLDVGTQITISLPMKKVD</sequence>
<dbReference type="InterPro" id="IPR036890">
    <property type="entry name" value="HATPase_C_sf"/>
</dbReference>
<dbReference type="GO" id="GO:0004721">
    <property type="term" value="F:phosphoprotein phosphatase activity"/>
    <property type="evidence" value="ECO:0007669"/>
    <property type="project" value="TreeGrafter"/>
</dbReference>
<organism evidence="13 14">
    <name type="scientific">Sharpea azabuensis</name>
    <dbReference type="NCBI Taxonomy" id="322505"/>
    <lineage>
        <taxon>Bacteria</taxon>
        <taxon>Bacillati</taxon>
        <taxon>Bacillota</taxon>
        <taxon>Erysipelotrichia</taxon>
        <taxon>Erysipelotrichales</taxon>
        <taxon>Coprobacillaceae</taxon>
        <taxon>Sharpea</taxon>
    </lineage>
</organism>
<evidence type="ECO:0000256" key="6">
    <source>
        <dbReference type="ARBA" id="ARBA00022777"/>
    </source>
</evidence>
<keyword evidence="8 9" id="KW-0472">Membrane</keyword>
<dbReference type="InterPro" id="IPR000014">
    <property type="entry name" value="PAS"/>
</dbReference>
<evidence type="ECO:0000313" key="14">
    <source>
        <dbReference type="Proteomes" id="UP000183028"/>
    </source>
</evidence>
<evidence type="ECO:0000256" key="2">
    <source>
        <dbReference type="ARBA" id="ARBA00004370"/>
    </source>
</evidence>
<evidence type="ECO:0000259" key="10">
    <source>
        <dbReference type="PROSITE" id="PS50109"/>
    </source>
</evidence>
<dbReference type="OrthoDB" id="9813151at2"/>